<dbReference type="KEGG" id="llu:AKJ09_03878"/>
<proteinExistence type="predicted"/>
<reference evidence="1 2" key="1">
    <citation type="submission" date="2015-08" db="EMBL/GenBank/DDBJ databases">
        <authorList>
            <person name="Babu N.S."/>
            <person name="Beckwith C.J."/>
            <person name="Beseler K.G."/>
            <person name="Brison A."/>
            <person name="Carone J.V."/>
            <person name="Caskin T.P."/>
            <person name="Diamond M."/>
            <person name="Durham M.E."/>
            <person name="Foxe J.M."/>
            <person name="Go M."/>
            <person name="Henderson B.A."/>
            <person name="Jones I.B."/>
            <person name="McGettigan J.A."/>
            <person name="Micheletti S.J."/>
            <person name="Nasrallah M.E."/>
            <person name="Ortiz D."/>
            <person name="Piller C.R."/>
            <person name="Privatt S.R."/>
            <person name="Schneider S.L."/>
            <person name="Sharp S."/>
            <person name="Smith T.C."/>
            <person name="Stanton J.D."/>
            <person name="Ullery H.E."/>
            <person name="Wilson R.J."/>
            <person name="Serrano M.G."/>
            <person name="Buck G."/>
            <person name="Lee V."/>
            <person name="Wang Y."/>
            <person name="Carvalho R."/>
            <person name="Voegtly L."/>
            <person name="Shi R."/>
            <person name="Duckworth R."/>
            <person name="Johnson A."/>
            <person name="Loviza R."/>
            <person name="Walstead R."/>
            <person name="Shah Z."/>
            <person name="Kiflezghi M."/>
            <person name="Wade K."/>
            <person name="Ball S.L."/>
            <person name="Bradley K.W."/>
            <person name="Asai D.J."/>
            <person name="Bowman C.A."/>
            <person name="Russell D.A."/>
            <person name="Pope W.H."/>
            <person name="Jacobs-Sera D."/>
            <person name="Hendrix R.W."/>
            <person name="Hatfull G.F."/>
        </authorList>
    </citation>
    <scope>NUCLEOTIDE SEQUENCE [LARGE SCALE GENOMIC DNA]</scope>
    <source>
        <strain evidence="1 2">DSM 27648</strain>
    </source>
</reference>
<accession>A0A0K1PVS7</accession>
<evidence type="ECO:0000313" key="1">
    <source>
        <dbReference type="EMBL" id="AKU97214.1"/>
    </source>
</evidence>
<dbReference type="EMBL" id="CP012333">
    <property type="protein sequence ID" value="AKU97214.1"/>
    <property type="molecule type" value="Genomic_DNA"/>
</dbReference>
<gene>
    <name evidence="1" type="ORF">AKJ09_03878</name>
</gene>
<dbReference type="Proteomes" id="UP000064967">
    <property type="component" value="Chromosome"/>
</dbReference>
<name>A0A0K1PVS7_9BACT</name>
<evidence type="ECO:0000313" key="2">
    <source>
        <dbReference type="Proteomes" id="UP000064967"/>
    </source>
</evidence>
<dbReference type="AlphaFoldDB" id="A0A0K1PVS7"/>
<protein>
    <submittedName>
        <fullName evidence="1">Uncharacterized protein</fullName>
    </submittedName>
</protein>
<sequence>MSRLLEGNGAGLVREIALASRVQRGLETLYRLDRTADVDDFVTHASDGEREALLVREAEDGVLELSLRLPRLGTDVDGDDLDPICQIIEGVSHFVYLADRASQNRGTTQLELEVQAEVDKYVVLASSLRAFDERSSRRLRERLYDRVGFEHERGSEEGERYRLANDCARRFTARLERDYLSRARYGELQGELRRFFQLGQSDKLRAA</sequence>
<organism evidence="1 2">
    <name type="scientific">Labilithrix luteola</name>
    <dbReference type="NCBI Taxonomy" id="1391654"/>
    <lineage>
        <taxon>Bacteria</taxon>
        <taxon>Pseudomonadati</taxon>
        <taxon>Myxococcota</taxon>
        <taxon>Polyangia</taxon>
        <taxon>Polyangiales</taxon>
        <taxon>Labilitrichaceae</taxon>
        <taxon>Labilithrix</taxon>
    </lineage>
</organism>
<dbReference type="RefSeq" id="WP_146648384.1">
    <property type="nucleotide sequence ID" value="NZ_CP012333.1"/>
</dbReference>
<dbReference type="OrthoDB" id="5502956at2"/>
<dbReference type="STRING" id="1391654.AKJ09_03878"/>
<dbReference type="PATRIC" id="fig|1391654.3.peg.3937"/>
<keyword evidence="2" id="KW-1185">Reference proteome</keyword>